<dbReference type="PANTHER" id="PTHR10553:SF5">
    <property type="entry name" value="U6 SNRNA-ASSOCIATED SM-LIKE PROTEIN LSM7"/>
    <property type="match status" value="1"/>
</dbReference>
<dbReference type="Pfam" id="PF01423">
    <property type="entry name" value="LSM"/>
    <property type="match status" value="1"/>
</dbReference>
<name>A0A5J4Z1I1_PORPP</name>
<evidence type="ECO:0000256" key="1">
    <source>
        <dbReference type="ARBA" id="ARBA00004123"/>
    </source>
</evidence>
<dbReference type="GO" id="GO:0005689">
    <property type="term" value="C:U12-type spliceosomal complex"/>
    <property type="evidence" value="ECO:0007669"/>
    <property type="project" value="TreeGrafter"/>
</dbReference>
<dbReference type="SMART" id="SM00651">
    <property type="entry name" value="Sm"/>
    <property type="match status" value="1"/>
</dbReference>
<evidence type="ECO:0000259" key="9">
    <source>
        <dbReference type="PROSITE" id="PS52002"/>
    </source>
</evidence>
<dbReference type="InterPro" id="IPR010920">
    <property type="entry name" value="LSM_dom_sf"/>
</dbReference>
<keyword evidence="7" id="KW-0539">Nucleus</keyword>
<evidence type="ECO:0000313" key="11">
    <source>
        <dbReference type="Proteomes" id="UP000324585"/>
    </source>
</evidence>
<organism evidence="10 11">
    <name type="scientific">Porphyridium purpureum</name>
    <name type="common">Red alga</name>
    <name type="synonym">Porphyridium cruentum</name>
    <dbReference type="NCBI Taxonomy" id="35688"/>
    <lineage>
        <taxon>Eukaryota</taxon>
        <taxon>Rhodophyta</taxon>
        <taxon>Bangiophyceae</taxon>
        <taxon>Porphyridiales</taxon>
        <taxon>Porphyridiaceae</taxon>
        <taxon>Porphyridium</taxon>
    </lineage>
</organism>
<dbReference type="GO" id="GO:0000398">
    <property type="term" value="P:mRNA splicing, via spliceosome"/>
    <property type="evidence" value="ECO:0007669"/>
    <property type="project" value="InterPro"/>
</dbReference>
<dbReference type="EMBL" id="VRMN01000002">
    <property type="protein sequence ID" value="KAA8497130.1"/>
    <property type="molecule type" value="Genomic_DNA"/>
</dbReference>
<comment type="subcellular location">
    <subcellularLocation>
        <location evidence="1">Nucleus</location>
    </subcellularLocation>
</comment>
<dbReference type="InterPro" id="IPR047575">
    <property type="entry name" value="Sm"/>
</dbReference>
<keyword evidence="3" id="KW-0507">mRNA processing</keyword>
<comment type="similarity">
    <text evidence="2">Belongs to the snRNP Sm proteins family.</text>
</comment>
<dbReference type="InterPro" id="IPR017132">
    <property type="entry name" value="Lsm7"/>
</dbReference>
<dbReference type="PANTHER" id="PTHR10553">
    <property type="entry name" value="SMALL NUCLEAR RIBONUCLEOPROTEIN"/>
    <property type="match status" value="1"/>
</dbReference>
<dbReference type="GO" id="GO:0003723">
    <property type="term" value="F:RNA binding"/>
    <property type="evidence" value="ECO:0007669"/>
    <property type="project" value="UniProtKB-KW"/>
</dbReference>
<evidence type="ECO:0000256" key="4">
    <source>
        <dbReference type="ARBA" id="ARBA00022728"/>
    </source>
</evidence>
<evidence type="ECO:0000313" key="10">
    <source>
        <dbReference type="EMBL" id="KAA8497130.1"/>
    </source>
</evidence>
<evidence type="ECO:0000256" key="2">
    <source>
        <dbReference type="ARBA" id="ARBA00006850"/>
    </source>
</evidence>
<dbReference type="Proteomes" id="UP000324585">
    <property type="component" value="Unassembled WGS sequence"/>
</dbReference>
<proteinExistence type="inferred from homology"/>
<dbReference type="PIRSF" id="PIRSF037188">
    <property type="entry name" value="U6_snRNA_Lsm7"/>
    <property type="match status" value="1"/>
</dbReference>
<reference evidence="11" key="1">
    <citation type="journal article" date="2019" name="Nat. Commun.">
        <title>Expansion of phycobilisome linker gene families in mesophilic red algae.</title>
        <authorList>
            <person name="Lee J."/>
            <person name="Kim D."/>
            <person name="Bhattacharya D."/>
            <person name="Yoon H.S."/>
        </authorList>
    </citation>
    <scope>NUCLEOTIDE SEQUENCE [LARGE SCALE GENOMIC DNA]</scope>
    <source>
        <strain evidence="11">CCMP 1328</strain>
    </source>
</reference>
<dbReference type="GO" id="GO:0071004">
    <property type="term" value="C:U2-type prespliceosome"/>
    <property type="evidence" value="ECO:0007669"/>
    <property type="project" value="TreeGrafter"/>
</dbReference>
<keyword evidence="11" id="KW-1185">Reference proteome</keyword>
<evidence type="ECO:0000256" key="5">
    <source>
        <dbReference type="ARBA" id="ARBA00022884"/>
    </source>
</evidence>
<gene>
    <name evidence="10" type="ORF">FVE85_0859</name>
</gene>
<dbReference type="GO" id="GO:0071013">
    <property type="term" value="C:catalytic step 2 spliceosome"/>
    <property type="evidence" value="ECO:0007669"/>
    <property type="project" value="TreeGrafter"/>
</dbReference>
<evidence type="ECO:0000256" key="6">
    <source>
        <dbReference type="ARBA" id="ARBA00023187"/>
    </source>
</evidence>
<accession>A0A5J4Z1I1</accession>
<dbReference type="GO" id="GO:1990726">
    <property type="term" value="C:Lsm1-7-Pat1 complex"/>
    <property type="evidence" value="ECO:0007669"/>
    <property type="project" value="TreeGrafter"/>
</dbReference>
<dbReference type="GO" id="GO:0000956">
    <property type="term" value="P:nuclear-transcribed mRNA catabolic process"/>
    <property type="evidence" value="ECO:0007669"/>
    <property type="project" value="InterPro"/>
</dbReference>
<protein>
    <submittedName>
        <fullName evidence="10">Sm-like protein LSM7</fullName>
    </submittedName>
</protein>
<feature type="domain" description="Sm" evidence="9">
    <location>
        <begin position="14"/>
        <end position="94"/>
    </location>
</feature>
<evidence type="ECO:0000256" key="7">
    <source>
        <dbReference type="ARBA" id="ARBA00023242"/>
    </source>
</evidence>
<dbReference type="CDD" id="cd01729">
    <property type="entry name" value="LSm7"/>
    <property type="match status" value="1"/>
</dbReference>
<dbReference type="GO" id="GO:0097526">
    <property type="term" value="C:spliceosomal tri-snRNP complex"/>
    <property type="evidence" value="ECO:0007669"/>
    <property type="project" value="TreeGrafter"/>
</dbReference>
<comment type="caution">
    <text evidence="10">The sequence shown here is derived from an EMBL/GenBank/DDBJ whole genome shotgun (WGS) entry which is preliminary data.</text>
</comment>
<dbReference type="PROSITE" id="PS52002">
    <property type="entry name" value="SM"/>
    <property type="match status" value="1"/>
</dbReference>
<evidence type="ECO:0000256" key="3">
    <source>
        <dbReference type="ARBA" id="ARBA00022664"/>
    </source>
</evidence>
<dbReference type="SUPFAM" id="SSF50182">
    <property type="entry name" value="Sm-like ribonucleoproteins"/>
    <property type="match status" value="1"/>
</dbReference>
<dbReference type="InterPro" id="IPR001163">
    <property type="entry name" value="Sm_dom_euk/arc"/>
</dbReference>
<dbReference type="OrthoDB" id="2146at2759"/>
<dbReference type="InterPro" id="IPR044641">
    <property type="entry name" value="Lsm7/SmG-like"/>
</dbReference>
<dbReference type="GO" id="GO:0005688">
    <property type="term" value="C:U6 snRNP"/>
    <property type="evidence" value="ECO:0007669"/>
    <property type="project" value="TreeGrafter"/>
</dbReference>
<keyword evidence="8" id="KW-0687">Ribonucleoprotein</keyword>
<keyword evidence="4" id="KW-0747">Spliceosome</keyword>
<keyword evidence="6" id="KW-0508">mRNA splicing</keyword>
<dbReference type="OMA" id="PFVQQEE"/>
<evidence type="ECO:0000256" key="8">
    <source>
        <dbReference type="ARBA" id="ARBA00023274"/>
    </source>
</evidence>
<keyword evidence="5" id="KW-0694">RNA-binding</keyword>
<dbReference type="Gene3D" id="2.30.30.100">
    <property type="match status" value="1"/>
</dbReference>
<sequence length="103" mass="10976">MKAAGAATGGSGRGQALDLSRHMDKRVHVKLVGGRQVAGTLKGYDQLVNLVLDETVEYMRDPSDPYKESGLSRPLGLIVARGTSVMSIISADGMEEISNPFKT</sequence>
<dbReference type="AlphaFoldDB" id="A0A5J4Z1I1"/>